<dbReference type="InterPro" id="IPR001451">
    <property type="entry name" value="Hexapep"/>
</dbReference>
<gene>
    <name evidence="1" type="primary">lpxD</name>
    <name evidence="1" type="ORF">DIAAKJNI_00383</name>
</gene>
<protein>
    <submittedName>
        <fullName evidence="1">UDP-3-O-(3-hydroxymyristoyl)glucosamine N-acyltransferase</fullName>
        <ecNumber evidence="1">2.3.1.-</ecNumber>
    </submittedName>
</protein>
<keyword evidence="1" id="KW-0808">Transferase</keyword>
<evidence type="ECO:0000313" key="2">
    <source>
        <dbReference type="Proteomes" id="UP000639006"/>
    </source>
</evidence>
<dbReference type="GO" id="GO:0016746">
    <property type="term" value="F:acyltransferase activity"/>
    <property type="evidence" value="ECO:0007669"/>
    <property type="project" value="UniProtKB-KW"/>
</dbReference>
<dbReference type="InterPro" id="IPR050179">
    <property type="entry name" value="Trans_hexapeptide_repeat"/>
</dbReference>
<dbReference type="Pfam" id="PF00132">
    <property type="entry name" value="Hexapep"/>
    <property type="match status" value="2"/>
</dbReference>
<dbReference type="Gene3D" id="2.160.10.10">
    <property type="entry name" value="Hexapeptide repeat proteins"/>
    <property type="match status" value="1"/>
</dbReference>
<accession>A0A811TAG2</accession>
<dbReference type="EC" id="2.3.1.-" evidence="1"/>
<dbReference type="EMBL" id="CAJHIQ010000019">
    <property type="protein sequence ID" value="CAD6492768.1"/>
    <property type="molecule type" value="Genomic_DNA"/>
</dbReference>
<dbReference type="Pfam" id="PF14602">
    <property type="entry name" value="Hexapep_2"/>
    <property type="match status" value="1"/>
</dbReference>
<keyword evidence="1" id="KW-0012">Acyltransferase</keyword>
<evidence type="ECO:0000313" key="1">
    <source>
        <dbReference type="EMBL" id="CAD6492768.1"/>
    </source>
</evidence>
<organism evidence="1 2">
    <name type="scientific">Candidatus Argoarchaeum ethanivorans</name>
    <dbReference type="NCBI Taxonomy" id="2608793"/>
    <lineage>
        <taxon>Archaea</taxon>
        <taxon>Methanobacteriati</taxon>
        <taxon>Methanobacteriota</taxon>
        <taxon>Stenosarchaea group</taxon>
        <taxon>Methanomicrobia</taxon>
        <taxon>Methanosarcinales</taxon>
        <taxon>Methanosarcinales incertae sedis</taxon>
        <taxon>GOM Arc I cluster</taxon>
        <taxon>Candidatus Argoarchaeum</taxon>
    </lineage>
</organism>
<sequence length="225" mass="24426">MTSKDIIFEKARTTAIIYPKCKIASNVVIGDFSIIGKSSRPINNRMRSNTMPKETVIQDNCFIGSYVTIGEGTIIEKNTTIEDYGVIEDNVKIGSSSYIVHGARVCGKSIIGNNCVIGGFIAERSNVGSHSRVFGMLIHKQDDPSKNWDSLEEEAPQVERKVIVGMGAQVIGGVHVGNHVYICSGAVVTKDVPSFHVVLGVNKIVPISEWEGNLKDSLFFVSSHG</sequence>
<proteinExistence type="predicted"/>
<comment type="caution">
    <text evidence="1">The sequence shown here is derived from an EMBL/GenBank/DDBJ whole genome shotgun (WGS) entry which is preliminary data.</text>
</comment>
<dbReference type="Proteomes" id="UP000639006">
    <property type="component" value="Unassembled WGS sequence"/>
</dbReference>
<name>A0A811TAG2_9EURY</name>
<dbReference type="PANTHER" id="PTHR43300:SF7">
    <property type="entry name" value="UDP-N-ACETYLBACILLOSAMINE N-ACETYLTRANSFERASE"/>
    <property type="match status" value="1"/>
</dbReference>
<dbReference type="PANTHER" id="PTHR43300">
    <property type="entry name" value="ACETYLTRANSFERASE"/>
    <property type="match status" value="1"/>
</dbReference>
<dbReference type="SUPFAM" id="SSF51161">
    <property type="entry name" value="Trimeric LpxA-like enzymes"/>
    <property type="match status" value="1"/>
</dbReference>
<dbReference type="InterPro" id="IPR011004">
    <property type="entry name" value="Trimer_LpxA-like_sf"/>
</dbReference>
<reference evidence="1" key="1">
    <citation type="submission" date="2020-10" db="EMBL/GenBank/DDBJ databases">
        <authorList>
            <person name="Hahn C.J."/>
            <person name="Laso-Perez R."/>
            <person name="Vulcano F."/>
            <person name="Vaziourakis K.-M."/>
            <person name="Stokke R."/>
            <person name="Steen I.H."/>
            <person name="Teske A."/>
            <person name="Boetius A."/>
            <person name="Liebeke M."/>
            <person name="Amann R."/>
            <person name="Knittel K."/>
        </authorList>
    </citation>
    <scope>NUCLEOTIDE SEQUENCE</scope>
    <source>
        <strain evidence="1">Gfbio:e3339647-f889-4370-9287-4fb5cb688e4c:AG392M11_GoMArc1</strain>
    </source>
</reference>
<dbReference type="AlphaFoldDB" id="A0A811TAG2"/>